<accession>A0A438D4E3</accession>
<dbReference type="EMBL" id="QGNW01001804">
    <property type="protein sequence ID" value="RVW30267.1"/>
    <property type="molecule type" value="Genomic_DNA"/>
</dbReference>
<reference evidence="1 2" key="1">
    <citation type="journal article" date="2018" name="PLoS Genet.">
        <title>Population sequencing reveals clonal diversity and ancestral inbreeding in the grapevine cultivar Chardonnay.</title>
        <authorList>
            <person name="Roach M.J."/>
            <person name="Johnson D.L."/>
            <person name="Bohlmann J."/>
            <person name="van Vuuren H.J."/>
            <person name="Jones S.J."/>
            <person name="Pretorius I.S."/>
            <person name="Schmidt S.A."/>
            <person name="Borneman A.R."/>
        </authorList>
    </citation>
    <scope>NUCLEOTIDE SEQUENCE [LARGE SCALE GENOMIC DNA]</scope>
    <source>
        <strain evidence="2">cv. Chardonnay</strain>
        <tissue evidence="1">Leaf</tissue>
    </source>
</reference>
<gene>
    <name evidence="1" type="ORF">CK203_098817</name>
</gene>
<protein>
    <submittedName>
        <fullName evidence="1">Uncharacterized protein</fullName>
    </submittedName>
</protein>
<name>A0A438D4E3_VITVI</name>
<dbReference type="Proteomes" id="UP000288805">
    <property type="component" value="Unassembled WGS sequence"/>
</dbReference>
<evidence type="ECO:0000313" key="2">
    <source>
        <dbReference type="Proteomes" id="UP000288805"/>
    </source>
</evidence>
<comment type="caution">
    <text evidence="1">The sequence shown here is derived from an EMBL/GenBank/DDBJ whole genome shotgun (WGS) entry which is preliminary data.</text>
</comment>
<dbReference type="AlphaFoldDB" id="A0A438D4E3"/>
<organism evidence="1 2">
    <name type="scientific">Vitis vinifera</name>
    <name type="common">Grape</name>
    <dbReference type="NCBI Taxonomy" id="29760"/>
    <lineage>
        <taxon>Eukaryota</taxon>
        <taxon>Viridiplantae</taxon>
        <taxon>Streptophyta</taxon>
        <taxon>Embryophyta</taxon>
        <taxon>Tracheophyta</taxon>
        <taxon>Spermatophyta</taxon>
        <taxon>Magnoliopsida</taxon>
        <taxon>eudicotyledons</taxon>
        <taxon>Gunneridae</taxon>
        <taxon>Pentapetalae</taxon>
        <taxon>rosids</taxon>
        <taxon>Vitales</taxon>
        <taxon>Vitaceae</taxon>
        <taxon>Viteae</taxon>
        <taxon>Vitis</taxon>
    </lineage>
</organism>
<proteinExistence type="predicted"/>
<sequence>MAVSMRDLDPAFQGAGQKAYPLSYEFFIMMSTEVNDLDPWLGQPGPVS</sequence>
<evidence type="ECO:0000313" key="1">
    <source>
        <dbReference type="EMBL" id="RVW30267.1"/>
    </source>
</evidence>